<dbReference type="Pfam" id="PF24883">
    <property type="entry name" value="NPHP3_N"/>
    <property type="match status" value="1"/>
</dbReference>
<dbReference type="InterPro" id="IPR036770">
    <property type="entry name" value="Ankyrin_rpt-contain_sf"/>
</dbReference>
<evidence type="ECO:0000313" key="3">
    <source>
        <dbReference type="EMBL" id="OBS26172.1"/>
    </source>
</evidence>
<dbReference type="EMBL" id="LYXU01000001">
    <property type="protein sequence ID" value="OBS26172.1"/>
    <property type="molecule type" value="Genomic_DNA"/>
</dbReference>
<dbReference type="Pfam" id="PF22939">
    <property type="entry name" value="WHD_GPIID"/>
    <property type="match status" value="1"/>
</dbReference>
<dbReference type="SMART" id="SM00248">
    <property type="entry name" value="ANK"/>
    <property type="match status" value="4"/>
</dbReference>
<dbReference type="Gene3D" id="3.40.50.300">
    <property type="entry name" value="P-loop containing nucleotide triphosphate hydrolases"/>
    <property type="match status" value="1"/>
</dbReference>
<protein>
    <recommendedName>
        <fullName evidence="2">NACHT domain-containing protein</fullName>
    </recommendedName>
</protein>
<sequence length="904" mass="101684">MTSVNITGGSTGLVAQTVTADTLNFTFGADNESQDRNALDEWIRNAGLVNVDGVLEAIKASKQRVSGTCQWLHNREEYRNWLDGNERNRLWISADPGAGKTTTLTAMIDELRRSSDDDSASIVLFFFFDDKVESQSSATTATLSLIGQLLKQQPQLFEHVRGMARPDLDNLSSLWGCLRNMTDALRHKIYIFLDALDECRTSQDCDILRYLNDEASPLGAKILVSCRPDVTKPQSYLGIQIQVDDIQDDVRRVIDSRMEELANYPSELRRQIKSRLYSATDRTFLWVSLLIEYLKTEPPDQFLSRNGSNYISEESLHKVMPAKLSEVYDRILNKITSAHSSRRVRFILNCVVAARRPLTKRELAMAYSLGWKMNQCHSIPDSNLLGCREHIWTLCKPILFLDDKSGTVNLVHQTAKEHLMQSCLMRDWSISDFRQLDLLSTPWVYDFRETLQFHLNRALPHRFHINIFVALARTIFIYFGVLVASSQSETGSNQANRLMFQVCWRYIRMTTPDGNQDTVNVGDNRNKCFYGYAYTEWQQHFLELDQTTTYLLFPYLAKVPSLRKKLAHGAAVSYGKADVLRLLVKAGTDVTEPDEAGSTALDKAIHSGQPESASVLVEAGCSVTDKPMSSMLQWTASHRIITLFFNHELKTVEANGMRKTAFEFQGNGLQDWIEIASAIIGLETTAKVKDSLGWTALHWATILSSSKKASIQSVDKENMFKVVGKDGLENIAKIAVTKNARADVKDRFGWTAFHWAAILSSCANVYMMATKTSPIQQGLEIRSTKGEESVAKLLAVKGDELVVRDNFGFTALHWLALLCSTEGFVMTLEKDTGEMCAITAKGGYTAVAGIISAIGVDWSTKDCLGKTAYDWVSFLTSFKDDFDQEWHENGVKVKIGIRGADWFR</sequence>
<dbReference type="STRING" id="36050.A0A1B8B0E3"/>
<keyword evidence="1" id="KW-0677">Repeat</keyword>
<gene>
    <name evidence="3" type="ORF">FPOA_00114</name>
</gene>
<keyword evidence="4" id="KW-1185">Reference proteome</keyword>
<dbReference type="PANTHER" id="PTHR10039">
    <property type="entry name" value="AMELOGENIN"/>
    <property type="match status" value="1"/>
</dbReference>
<dbReference type="PANTHER" id="PTHR10039:SF14">
    <property type="entry name" value="NACHT DOMAIN-CONTAINING PROTEIN"/>
    <property type="match status" value="1"/>
</dbReference>
<dbReference type="InterPro" id="IPR002110">
    <property type="entry name" value="Ankyrin_rpt"/>
</dbReference>
<dbReference type="Gene3D" id="1.25.40.20">
    <property type="entry name" value="Ankyrin repeat-containing domain"/>
    <property type="match status" value="1"/>
</dbReference>
<dbReference type="AlphaFoldDB" id="A0A1B8B0E3"/>
<evidence type="ECO:0000259" key="2">
    <source>
        <dbReference type="PROSITE" id="PS50837"/>
    </source>
</evidence>
<dbReference type="PROSITE" id="PS50837">
    <property type="entry name" value="NACHT"/>
    <property type="match status" value="1"/>
</dbReference>
<dbReference type="InterPro" id="IPR054471">
    <property type="entry name" value="GPIID_WHD"/>
</dbReference>
<feature type="domain" description="NACHT" evidence="2">
    <location>
        <begin position="88"/>
        <end position="229"/>
    </location>
</feature>
<dbReference type="Proteomes" id="UP000091967">
    <property type="component" value="Unassembled WGS sequence"/>
</dbReference>
<dbReference type="InterPro" id="IPR007111">
    <property type="entry name" value="NACHT_NTPase"/>
</dbReference>
<proteinExistence type="predicted"/>
<dbReference type="SUPFAM" id="SSF48403">
    <property type="entry name" value="Ankyrin repeat"/>
    <property type="match status" value="1"/>
</dbReference>
<organism evidence="3 4">
    <name type="scientific">Fusarium poae</name>
    <dbReference type="NCBI Taxonomy" id="36050"/>
    <lineage>
        <taxon>Eukaryota</taxon>
        <taxon>Fungi</taxon>
        <taxon>Dikarya</taxon>
        <taxon>Ascomycota</taxon>
        <taxon>Pezizomycotina</taxon>
        <taxon>Sordariomycetes</taxon>
        <taxon>Hypocreomycetidae</taxon>
        <taxon>Hypocreales</taxon>
        <taxon>Nectriaceae</taxon>
        <taxon>Fusarium</taxon>
    </lineage>
</organism>
<reference evidence="3 4" key="1">
    <citation type="submission" date="2016-06" db="EMBL/GenBank/DDBJ databases">
        <title>Living apart together: crosstalk between the core and supernumerary genomes in a fungal plant pathogen.</title>
        <authorList>
            <person name="Vanheule A."/>
            <person name="Audenaert K."/>
            <person name="Warris S."/>
            <person name="Van De Geest H."/>
            <person name="Schijlen E."/>
            <person name="Hofte M."/>
            <person name="De Saeger S."/>
            <person name="Haesaert G."/>
            <person name="Waalwijk C."/>
            <person name="Van Der Lee T."/>
        </authorList>
    </citation>
    <scope>NUCLEOTIDE SEQUENCE [LARGE SCALE GENOMIC DNA]</scope>
    <source>
        <strain evidence="3 4">2516</strain>
    </source>
</reference>
<comment type="caution">
    <text evidence="3">The sequence shown here is derived from an EMBL/GenBank/DDBJ whole genome shotgun (WGS) entry which is preliminary data.</text>
</comment>
<dbReference type="InterPro" id="IPR056884">
    <property type="entry name" value="NPHP3-like_N"/>
</dbReference>
<dbReference type="SUPFAM" id="SSF52540">
    <property type="entry name" value="P-loop containing nucleoside triphosphate hydrolases"/>
    <property type="match status" value="1"/>
</dbReference>
<evidence type="ECO:0000256" key="1">
    <source>
        <dbReference type="ARBA" id="ARBA00022737"/>
    </source>
</evidence>
<name>A0A1B8B0E3_FUSPO</name>
<dbReference type="Pfam" id="PF13637">
    <property type="entry name" value="Ank_4"/>
    <property type="match status" value="1"/>
</dbReference>
<accession>A0A1B8B0E3</accession>
<evidence type="ECO:0000313" key="4">
    <source>
        <dbReference type="Proteomes" id="UP000091967"/>
    </source>
</evidence>
<dbReference type="InterPro" id="IPR027417">
    <property type="entry name" value="P-loop_NTPase"/>
</dbReference>